<sequence>MASEATSEYDDDVIGSVETDEPNTDSVTTAAKEDYMDDHSVSAKEIERSELQKQIDEFLSRGGKITEVEPNVTADPPQKPSSNYGSRPI</sequence>
<keyword evidence="4" id="KW-1185">Reference proteome</keyword>
<comment type="caution">
    <text evidence="3">The sequence shown here is derived from an EMBL/GenBank/DDBJ whole genome shotgun (WGS) entry which is preliminary data.</text>
</comment>
<evidence type="ECO:0000313" key="4">
    <source>
        <dbReference type="Proteomes" id="UP001156870"/>
    </source>
</evidence>
<protein>
    <recommendedName>
        <fullName evidence="2">Transcriptional regulator SutA RNAP-binding domain-containing protein</fullName>
    </recommendedName>
</protein>
<name>A0AA37T789_9GAMM</name>
<feature type="domain" description="Transcriptional regulator SutA RNAP-binding" evidence="2">
    <location>
        <begin position="44"/>
        <end position="76"/>
    </location>
</feature>
<dbReference type="AlphaFoldDB" id="A0AA37T789"/>
<dbReference type="EMBL" id="BSPD01000065">
    <property type="protein sequence ID" value="GLS27084.1"/>
    <property type="molecule type" value="Genomic_DNA"/>
</dbReference>
<organism evidence="3 4">
    <name type="scientific">Marinibactrum halimedae</name>
    <dbReference type="NCBI Taxonomy" id="1444977"/>
    <lineage>
        <taxon>Bacteria</taxon>
        <taxon>Pseudomonadati</taxon>
        <taxon>Pseudomonadota</taxon>
        <taxon>Gammaproteobacteria</taxon>
        <taxon>Cellvibrionales</taxon>
        <taxon>Cellvibrionaceae</taxon>
        <taxon>Marinibactrum</taxon>
    </lineage>
</organism>
<dbReference type="Pfam" id="PF20661">
    <property type="entry name" value="SutA-RBD"/>
    <property type="match status" value="1"/>
</dbReference>
<feature type="region of interest" description="Disordered" evidence="1">
    <location>
        <begin position="1"/>
        <end position="45"/>
    </location>
</feature>
<feature type="compositionally biased region" description="Acidic residues" evidence="1">
    <location>
        <begin position="7"/>
        <end position="23"/>
    </location>
</feature>
<reference evidence="3 4" key="1">
    <citation type="journal article" date="2014" name="Int. J. Syst. Evol. Microbiol.">
        <title>Complete genome sequence of Corynebacterium casei LMG S-19264T (=DSM 44701T), isolated from a smear-ripened cheese.</title>
        <authorList>
            <consortium name="US DOE Joint Genome Institute (JGI-PGF)"/>
            <person name="Walter F."/>
            <person name="Albersmeier A."/>
            <person name="Kalinowski J."/>
            <person name="Ruckert C."/>
        </authorList>
    </citation>
    <scope>NUCLEOTIDE SEQUENCE [LARGE SCALE GENOMIC DNA]</scope>
    <source>
        <strain evidence="3 4">NBRC 110095</strain>
    </source>
</reference>
<evidence type="ECO:0000259" key="2">
    <source>
        <dbReference type="Pfam" id="PF20661"/>
    </source>
</evidence>
<gene>
    <name evidence="3" type="ORF">GCM10007877_28030</name>
</gene>
<feature type="compositionally biased region" description="Basic and acidic residues" evidence="1">
    <location>
        <begin position="31"/>
        <end position="45"/>
    </location>
</feature>
<feature type="compositionally biased region" description="Polar residues" evidence="1">
    <location>
        <begin position="80"/>
        <end position="89"/>
    </location>
</feature>
<evidence type="ECO:0000313" key="3">
    <source>
        <dbReference type="EMBL" id="GLS27084.1"/>
    </source>
</evidence>
<dbReference type="RefSeq" id="WP_232592945.1">
    <property type="nucleotide sequence ID" value="NZ_BSPD01000065.1"/>
</dbReference>
<accession>A0AA37T789</accession>
<dbReference type="InterPro" id="IPR049191">
    <property type="entry name" value="SutA_RBD"/>
</dbReference>
<evidence type="ECO:0000256" key="1">
    <source>
        <dbReference type="SAM" id="MobiDB-lite"/>
    </source>
</evidence>
<feature type="region of interest" description="Disordered" evidence="1">
    <location>
        <begin position="61"/>
        <end position="89"/>
    </location>
</feature>
<proteinExistence type="predicted"/>
<dbReference type="Proteomes" id="UP001156870">
    <property type="component" value="Unassembled WGS sequence"/>
</dbReference>